<sequence length="84" mass="8744">METTTVKSPWLHLASCTTASPPAALSDGSKPGPGLNTSRWPESEFVEATNPSFWKSGPCGRPITSRAADHAPRERPAAGQLGAG</sequence>
<reference evidence="2 3" key="1">
    <citation type="submission" date="2021-06" db="EMBL/GenBank/DDBJ databases">
        <authorList>
            <person name="Palmer J.M."/>
        </authorList>
    </citation>
    <scope>NUCLEOTIDE SEQUENCE [LARGE SCALE GENOMIC DNA]</scope>
    <source>
        <strain evidence="2 3">GA_2019</strain>
        <tissue evidence="2">Muscle</tissue>
    </source>
</reference>
<feature type="region of interest" description="Disordered" evidence="1">
    <location>
        <begin position="18"/>
        <end position="84"/>
    </location>
</feature>
<dbReference type="Proteomes" id="UP001476798">
    <property type="component" value="Unassembled WGS sequence"/>
</dbReference>
<dbReference type="EMBL" id="JAHRIO010040326">
    <property type="protein sequence ID" value="MEQ2171082.1"/>
    <property type="molecule type" value="Genomic_DNA"/>
</dbReference>
<evidence type="ECO:0000256" key="1">
    <source>
        <dbReference type="SAM" id="MobiDB-lite"/>
    </source>
</evidence>
<feature type="compositionally biased region" description="Basic and acidic residues" evidence="1">
    <location>
        <begin position="67"/>
        <end position="76"/>
    </location>
</feature>
<proteinExistence type="predicted"/>
<gene>
    <name evidence="2" type="ORF">GOODEAATRI_007033</name>
</gene>
<comment type="caution">
    <text evidence="2">The sequence shown here is derived from an EMBL/GenBank/DDBJ whole genome shotgun (WGS) entry which is preliminary data.</text>
</comment>
<accession>A0ABV0NI66</accession>
<evidence type="ECO:0000313" key="3">
    <source>
        <dbReference type="Proteomes" id="UP001476798"/>
    </source>
</evidence>
<name>A0ABV0NI66_9TELE</name>
<protein>
    <recommendedName>
        <fullName evidence="4">Secreted protein</fullName>
    </recommendedName>
</protein>
<organism evidence="2 3">
    <name type="scientific">Goodea atripinnis</name>
    <dbReference type="NCBI Taxonomy" id="208336"/>
    <lineage>
        <taxon>Eukaryota</taxon>
        <taxon>Metazoa</taxon>
        <taxon>Chordata</taxon>
        <taxon>Craniata</taxon>
        <taxon>Vertebrata</taxon>
        <taxon>Euteleostomi</taxon>
        <taxon>Actinopterygii</taxon>
        <taxon>Neopterygii</taxon>
        <taxon>Teleostei</taxon>
        <taxon>Neoteleostei</taxon>
        <taxon>Acanthomorphata</taxon>
        <taxon>Ovalentaria</taxon>
        <taxon>Atherinomorphae</taxon>
        <taxon>Cyprinodontiformes</taxon>
        <taxon>Goodeidae</taxon>
        <taxon>Goodea</taxon>
    </lineage>
</organism>
<keyword evidence="3" id="KW-1185">Reference proteome</keyword>
<evidence type="ECO:0008006" key="4">
    <source>
        <dbReference type="Google" id="ProtNLM"/>
    </source>
</evidence>
<evidence type="ECO:0000313" key="2">
    <source>
        <dbReference type="EMBL" id="MEQ2171082.1"/>
    </source>
</evidence>